<evidence type="ECO:0000259" key="1">
    <source>
        <dbReference type="Pfam" id="PF12804"/>
    </source>
</evidence>
<dbReference type="EMBL" id="CADCTK010000637">
    <property type="protein sequence ID" value="CAA9269420.1"/>
    <property type="molecule type" value="Genomic_DNA"/>
</dbReference>
<dbReference type="InterPro" id="IPR017696">
    <property type="entry name" value="Mo_hydrolase_YgfJ"/>
</dbReference>
<dbReference type="SUPFAM" id="SSF53448">
    <property type="entry name" value="Nucleotide-diphospho-sugar transferases"/>
    <property type="match status" value="1"/>
</dbReference>
<organism evidence="2">
    <name type="scientific">uncultured Chloroflexia bacterium</name>
    <dbReference type="NCBI Taxonomy" id="1672391"/>
    <lineage>
        <taxon>Bacteria</taxon>
        <taxon>Bacillati</taxon>
        <taxon>Chloroflexota</taxon>
        <taxon>Chloroflexia</taxon>
        <taxon>environmental samples</taxon>
    </lineage>
</organism>
<dbReference type="InterPro" id="IPR029044">
    <property type="entry name" value="Nucleotide-diphossugar_trans"/>
</dbReference>
<sequence length="196" mass="20588">MAGVILAAGLSRRMGQSKLLLPWQGRPIVRHVVDAALRSRLAHLLVVTGARTDEVAGALNGLALDLIHNPDYASGLASSLRAGILAVPHHAAGALVMLGDQPRLTGDVIDMLLDAYWSTGAPIVAPFARGRRGNPVLFARSLFPDLLRAGGDAGARGVIEAHHDEILAVEVDSAVFEDIDTPEAYAALLENGARMA</sequence>
<dbReference type="PANTHER" id="PTHR43777:SF1">
    <property type="entry name" value="MOLYBDENUM COFACTOR CYTIDYLYLTRANSFERASE"/>
    <property type="match status" value="1"/>
</dbReference>
<dbReference type="Gene3D" id="3.90.550.10">
    <property type="entry name" value="Spore Coat Polysaccharide Biosynthesis Protein SpsA, Chain A"/>
    <property type="match status" value="1"/>
</dbReference>
<name>A0A6J4J5H7_9CHLR</name>
<accession>A0A6J4J5H7</accession>
<dbReference type="InterPro" id="IPR025877">
    <property type="entry name" value="MobA-like_NTP_Trfase"/>
</dbReference>
<dbReference type="AlphaFoldDB" id="A0A6J4J5H7"/>
<dbReference type="Pfam" id="PF12804">
    <property type="entry name" value="NTP_transf_3"/>
    <property type="match status" value="1"/>
</dbReference>
<dbReference type="CDD" id="cd04182">
    <property type="entry name" value="GT_2_like_f"/>
    <property type="match status" value="1"/>
</dbReference>
<gene>
    <name evidence="2" type="ORF">AVDCRST_MAG26-2746</name>
</gene>
<protein>
    <recommendedName>
        <fullName evidence="1">MobA-like NTP transferase domain-containing protein</fullName>
    </recommendedName>
</protein>
<evidence type="ECO:0000313" key="2">
    <source>
        <dbReference type="EMBL" id="CAA9269420.1"/>
    </source>
</evidence>
<proteinExistence type="predicted"/>
<reference evidence="2" key="1">
    <citation type="submission" date="2020-02" db="EMBL/GenBank/DDBJ databases">
        <authorList>
            <person name="Meier V. D."/>
        </authorList>
    </citation>
    <scope>NUCLEOTIDE SEQUENCE</scope>
    <source>
        <strain evidence="2">AVDCRST_MAG26</strain>
    </source>
</reference>
<dbReference type="PANTHER" id="PTHR43777">
    <property type="entry name" value="MOLYBDENUM COFACTOR CYTIDYLYLTRANSFERASE"/>
    <property type="match status" value="1"/>
</dbReference>
<feature type="domain" description="MobA-like NTP transferase" evidence="1">
    <location>
        <begin position="3"/>
        <end position="163"/>
    </location>
</feature>
<dbReference type="NCBIfam" id="TIGR03310">
    <property type="entry name" value="matur_MocA_YgfJ"/>
    <property type="match status" value="1"/>
</dbReference>
<dbReference type="GO" id="GO:0016779">
    <property type="term" value="F:nucleotidyltransferase activity"/>
    <property type="evidence" value="ECO:0007669"/>
    <property type="project" value="UniProtKB-ARBA"/>
</dbReference>